<organism evidence="10 11">
    <name type="scientific">Pseudonocardia yuanmonensis</name>
    <dbReference type="NCBI Taxonomy" id="1095914"/>
    <lineage>
        <taxon>Bacteria</taxon>
        <taxon>Bacillati</taxon>
        <taxon>Actinomycetota</taxon>
        <taxon>Actinomycetes</taxon>
        <taxon>Pseudonocardiales</taxon>
        <taxon>Pseudonocardiaceae</taxon>
        <taxon>Pseudonocardia</taxon>
    </lineage>
</organism>
<dbReference type="EMBL" id="BAABIC010000009">
    <property type="protein sequence ID" value="GAA4691151.1"/>
    <property type="molecule type" value="Genomic_DNA"/>
</dbReference>
<dbReference type="Pfam" id="PF04239">
    <property type="entry name" value="DUF421"/>
    <property type="match status" value="1"/>
</dbReference>
<keyword evidence="4 8" id="KW-0812">Transmembrane</keyword>
<keyword evidence="5 8" id="KW-1133">Transmembrane helix</keyword>
<accession>A0ABP8WMM2</accession>
<feature type="transmembrane region" description="Helical" evidence="8">
    <location>
        <begin position="67"/>
        <end position="84"/>
    </location>
</feature>
<dbReference type="InterPro" id="IPR023090">
    <property type="entry name" value="UPF0702_alpha/beta_dom_sf"/>
</dbReference>
<dbReference type="Gene3D" id="3.30.240.20">
    <property type="entry name" value="bsu07140 like domains"/>
    <property type="match status" value="1"/>
</dbReference>
<evidence type="ECO:0000256" key="3">
    <source>
        <dbReference type="ARBA" id="ARBA00022475"/>
    </source>
</evidence>
<evidence type="ECO:0000313" key="11">
    <source>
        <dbReference type="Proteomes" id="UP001500325"/>
    </source>
</evidence>
<dbReference type="PANTHER" id="PTHR34582">
    <property type="entry name" value="UPF0702 TRANSMEMBRANE PROTEIN YCAP"/>
    <property type="match status" value="1"/>
</dbReference>
<evidence type="ECO:0000256" key="2">
    <source>
        <dbReference type="ARBA" id="ARBA00006448"/>
    </source>
</evidence>
<evidence type="ECO:0000256" key="5">
    <source>
        <dbReference type="ARBA" id="ARBA00022989"/>
    </source>
</evidence>
<gene>
    <name evidence="10" type="ORF">GCM10023215_30020</name>
</gene>
<feature type="transmembrane region" description="Helical" evidence="8">
    <location>
        <begin position="42"/>
        <end position="61"/>
    </location>
</feature>
<keyword evidence="6 8" id="KW-0472">Membrane</keyword>
<evidence type="ECO:0000256" key="8">
    <source>
        <dbReference type="SAM" id="Phobius"/>
    </source>
</evidence>
<keyword evidence="3" id="KW-1003">Cell membrane</keyword>
<dbReference type="RefSeq" id="WP_345381116.1">
    <property type="nucleotide sequence ID" value="NZ_BAABIC010000009.1"/>
</dbReference>
<protein>
    <recommendedName>
        <fullName evidence="9">YetF C-terminal domain-containing protein</fullName>
    </recommendedName>
</protein>
<evidence type="ECO:0000259" key="9">
    <source>
        <dbReference type="Pfam" id="PF04239"/>
    </source>
</evidence>
<evidence type="ECO:0000256" key="1">
    <source>
        <dbReference type="ARBA" id="ARBA00004651"/>
    </source>
</evidence>
<comment type="caution">
    <text evidence="10">The sequence shown here is derived from an EMBL/GenBank/DDBJ whole genome shotgun (WGS) entry which is preliminary data.</text>
</comment>
<comment type="subcellular location">
    <subcellularLocation>
        <location evidence="1">Cell membrane</location>
        <topology evidence="1">Multi-pass membrane protein</topology>
    </subcellularLocation>
</comment>
<feature type="transmembrane region" description="Helical" evidence="8">
    <location>
        <begin position="12"/>
        <end position="30"/>
    </location>
</feature>
<sequence length="200" mass="21143">MPTELGVDAPTLLTVAAVTVGVCLLLVLLIRVSGQRSLVPTSALDTACLIGVGAVAGRTVLPVEPTAAAGAVALVVLFALQRIGRGILRRRLVSAVLSPRPVVLVRDGEWNREACRRSGVTADDLRQRLRQAGVAHRGEVRCAVLERNGSISVIRGPHEIEPWLAEDLLPPARERACGHPRAGRARRWPGKSGSAAETSG</sequence>
<evidence type="ECO:0000256" key="7">
    <source>
        <dbReference type="SAM" id="MobiDB-lite"/>
    </source>
</evidence>
<proteinExistence type="inferred from homology"/>
<keyword evidence="11" id="KW-1185">Reference proteome</keyword>
<dbReference type="InterPro" id="IPR007353">
    <property type="entry name" value="DUF421"/>
</dbReference>
<evidence type="ECO:0000256" key="4">
    <source>
        <dbReference type="ARBA" id="ARBA00022692"/>
    </source>
</evidence>
<dbReference type="Proteomes" id="UP001500325">
    <property type="component" value="Unassembled WGS sequence"/>
</dbReference>
<comment type="similarity">
    <text evidence="2">Belongs to the UPF0702 family.</text>
</comment>
<evidence type="ECO:0000313" key="10">
    <source>
        <dbReference type="EMBL" id="GAA4691151.1"/>
    </source>
</evidence>
<evidence type="ECO:0000256" key="6">
    <source>
        <dbReference type="ARBA" id="ARBA00023136"/>
    </source>
</evidence>
<dbReference type="PANTHER" id="PTHR34582:SF6">
    <property type="entry name" value="UPF0702 TRANSMEMBRANE PROTEIN YCAP"/>
    <property type="match status" value="1"/>
</dbReference>
<name>A0ABP8WMM2_9PSEU</name>
<reference evidence="11" key="1">
    <citation type="journal article" date="2019" name="Int. J. Syst. Evol. Microbiol.">
        <title>The Global Catalogue of Microorganisms (GCM) 10K type strain sequencing project: providing services to taxonomists for standard genome sequencing and annotation.</title>
        <authorList>
            <consortium name="The Broad Institute Genomics Platform"/>
            <consortium name="The Broad Institute Genome Sequencing Center for Infectious Disease"/>
            <person name="Wu L."/>
            <person name="Ma J."/>
        </authorList>
    </citation>
    <scope>NUCLEOTIDE SEQUENCE [LARGE SCALE GENOMIC DNA]</scope>
    <source>
        <strain evidence="11">JCM 18055</strain>
    </source>
</reference>
<feature type="domain" description="YetF C-terminal" evidence="9">
    <location>
        <begin position="91"/>
        <end position="157"/>
    </location>
</feature>
<feature type="region of interest" description="Disordered" evidence="7">
    <location>
        <begin position="176"/>
        <end position="200"/>
    </location>
</feature>